<dbReference type="RefSeq" id="WP_252818110.1">
    <property type="nucleotide sequence ID" value="NZ_JAMXQS010000004.1"/>
</dbReference>
<name>A0ABT1C509_9HYPH</name>
<dbReference type="InterPro" id="IPR007497">
    <property type="entry name" value="SIMPL/DUF541"/>
</dbReference>
<gene>
    <name evidence="2" type="ORF">NGM99_08925</name>
</gene>
<dbReference type="Gene3D" id="3.30.110.170">
    <property type="entry name" value="Protein of unknown function (DUF541), domain 1"/>
    <property type="match status" value="1"/>
</dbReference>
<dbReference type="PANTHER" id="PTHR34387">
    <property type="entry name" value="SLR1258 PROTEIN"/>
    <property type="match status" value="1"/>
</dbReference>
<protein>
    <submittedName>
        <fullName evidence="2">SIMPL domain-containing protein</fullName>
    </submittedName>
</protein>
<comment type="caution">
    <text evidence="2">The sequence shown here is derived from an EMBL/GenBank/DDBJ whole genome shotgun (WGS) entry which is preliminary data.</text>
</comment>
<feature type="chain" id="PRO_5045641645" evidence="1">
    <location>
        <begin position="24"/>
        <end position="241"/>
    </location>
</feature>
<keyword evidence="1" id="KW-0732">Signal</keyword>
<evidence type="ECO:0000313" key="3">
    <source>
        <dbReference type="Proteomes" id="UP001205906"/>
    </source>
</evidence>
<keyword evidence="3" id="KW-1185">Reference proteome</keyword>
<dbReference type="EMBL" id="JAMXQS010000004">
    <property type="protein sequence ID" value="MCO6049915.1"/>
    <property type="molecule type" value="Genomic_DNA"/>
</dbReference>
<sequence length="241" mass="25288">MKSILGPGLALALALSTAAPAFAQDAPQPPRIVVNGEGEATLAPDIAEISLAVVREAESAREALTQNSAAMAEVIKALKEMGIEARDLQTSGVQVSARYDYISKPDNTQESRLRGYEVTNTLSIRVRDVAKTGEVIDRAVSLGVNQGGSITFTNENPKPALTEARKKAVADAVEKARTLAEAAGVKLGRVTEISDTVVSQPPQPILAKAYAARDAAPAPAPVEAGENAYRVQVSMTFALEP</sequence>
<dbReference type="Pfam" id="PF04402">
    <property type="entry name" value="SIMPL"/>
    <property type="match status" value="1"/>
</dbReference>
<proteinExistence type="predicted"/>
<reference evidence="2 3" key="1">
    <citation type="submission" date="2022-06" db="EMBL/GenBank/DDBJ databases">
        <title>Mesorhizobium sp. strain RP14 Genome sequencing and assembly.</title>
        <authorList>
            <person name="Kim I."/>
        </authorList>
    </citation>
    <scope>NUCLEOTIDE SEQUENCE [LARGE SCALE GENOMIC DNA]</scope>
    <source>
        <strain evidence="3">RP14(2022)</strain>
    </source>
</reference>
<organism evidence="2 3">
    <name type="scientific">Mesorhizobium liriopis</name>
    <dbReference type="NCBI Taxonomy" id="2953882"/>
    <lineage>
        <taxon>Bacteria</taxon>
        <taxon>Pseudomonadati</taxon>
        <taxon>Pseudomonadota</taxon>
        <taxon>Alphaproteobacteria</taxon>
        <taxon>Hyphomicrobiales</taxon>
        <taxon>Phyllobacteriaceae</taxon>
        <taxon>Mesorhizobium</taxon>
    </lineage>
</organism>
<accession>A0ABT1C509</accession>
<dbReference type="Gene3D" id="3.30.70.2970">
    <property type="entry name" value="Protein of unknown function (DUF541), domain 2"/>
    <property type="match status" value="1"/>
</dbReference>
<dbReference type="InterPro" id="IPR052022">
    <property type="entry name" value="26kDa_periplasmic_antigen"/>
</dbReference>
<evidence type="ECO:0000313" key="2">
    <source>
        <dbReference type="EMBL" id="MCO6049915.1"/>
    </source>
</evidence>
<dbReference type="PANTHER" id="PTHR34387:SF1">
    <property type="entry name" value="PERIPLASMIC IMMUNOGENIC PROTEIN"/>
    <property type="match status" value="1"/>
</dbReference>
<dbReference type="Proteomes" id="UP001205906">
    <property type="component" value="Unassembled WGS sequence"/>
</dbReference>
<evidence type="ECO:0000256" key="1">
    <source>
        <dbReference type="SAM" id="SignalP"/>
    </source>
</evidence>
<feature type="signal peptide" evidence="1">
    <location>
        <begin position="1"/>
        <end position="23"/>
    </location>
</feature>